<comment type="subcellular location">
    <subcellularLocation>
        <location evidence="1">Cell membrane</location>
        <topology evidence="1">Multi-pass membrane protein</topology>
    </subcellularLocation>
</comment>
<keyword evidence="3" id="KW-0812">Transmembrane</keyword>
<dbReference type="InterPro" id="IPR052053">
    <property type="entry name" value="IM_YidH-like"/>
</dbReference>
<accession>A0A2S0WGM4</accession>
<dbReference type="GO" id="GO:0005886">
    <property type="term" value="C:plasma membrane"/>
    <property type="evidence" value="ECO:0007669"/>
    <property type="project" value="UniProtKB-SubCell"/>
</dbReference>
<dbReference type="Proteomes" id="UP000244754">
    <property type="component" value="Chromosome"/>
</dbReference>
<dbReference type="PANTHER" id="PTHR34187:SF2">
    <property type="entry name" value="DUF202 DOMAIN-CONTAINING PROTEIN"/>
    <property type="match status" value="1"/>
</dbReference>
<evidence type="ECO:0000313" key="7">
    <source>
        <dbReference type="Proteomes" id="UP000244754"/>
    </source>
</evidence>
<name>A0A2S0WGM4_9CORY</name>
<evidence type="ECO:0000256" key="3">
    <source>
        <dbReference type="ARBA" id="ARBA00022692"/>
    </source>
</evidence>
<evidence type="ECO:0000313" key="6">
    <source>
        <dbReference type="EMBL" id="AWB84927.1"/>
    </source>
</evidence>
<reference evidence="7" key="1">
    <citation type="submission" date="2018-01" db="EMBL/GenBank/DDBJ databases">
        <authorList>
            <person name="Li J."/>
        </authorList>
    </citation>
    <scope>NUCLEOTIDE SEQUENCE [LARGE SCALE GENOMIC DNA]</scope>
    <source>
        <strain evidence="7">2184</strain>
    </source>
</reference>
<keyword evidence="4" id="KW-1133">Transmembrane helix</keyword>
<evidence type="ECO:0000256" key="1">
    <source>
        <dbReference type="ARBA" id="ARBA00004651"/>
    </source>
</evidence>
<dbReference type="RefSeq" id="WP_108404935.1">
    <property type="nucleotide sequence ID" value="NZ_CP026948.1"/>
</dbReference>
<proteinExistence type="predicted"/>
<dbReference type="KEGG" id="clia:C3E79_10970"/>
<evidence type="ECO:0000256" key="4">
    <source>
        <dbReference type="ARBA" id="ARBA00022989"/>
    </source>
</evidence>
<protein>
    <submittedName>
        <fullName evidence="6">Uncharacterized protein</fullName>
    </submittedName>
</protein>
<keyword evidence="5" id="KW-0472">Membrane</keyword>
<evidence type="ECO:0000256" key="5">
    <source>
        <dbReference type="ARBA" id="ARBA00023136"/>
    </source>
</evidence>
<organism evidence="6 7">
    <name type="scientific">Corynebacterium liangguodongii</name>
    <dbReference type="NCBI Taxonomy" id="2079535"/>
    <lineage>
        <taxon>Bacteria</taxon>
        <taxon>Bacillati</taxon>
        <taxon>Actinomycetota</taxon>
        <taxon>Actinomycetes</taxon>
        <taxon>Mycobacteriales</taxon>
        <taxon>Corynebacteriaceae</taxon>
        <taxon>Corynebacterium</taxon>
    </lineage>
</organism>
<evidence type="ECO:0000256" key="2">
    <source>
        <dbReference type="ARBA" id="ARBA00022475"/>
    </source>
</evidence>
<dbReference type="AlphaFoldDB" id="A0A2S0WGM4"/>
<keyword evidence="2" id="KW-1003">Cell membrane</keyword>
<dbReference type="InterPro" id="IPR003807">
    <property type="entry name" value="DUF202"/>
</dbReference>
<sequence length="121" mass="12716">MSAGRGRFTRAVFPDGEEPDPRFTLANERTFLAWTRTALAFFAAGVALEALKIPGIPPGRSTAAAAVVIVLAMAISLGSALRWVRVERALRHGRPLPAPAIVPVLGVGIFIACAVVLMGVL</sequence>
<dbReference type="OrthoDB" id="582337at2"/>
<dbReference type="EMBL" id="CP026948">
    <property type="protein sequence ID" value="AWB84927.1"/>
    <property type="molecule type" value="Genomic_DNA"/>
</dbReference>
<dbReference type="PANTHER" id="PTHR34187">
    <property type="entry name" value="FGR18P"/>
    <property type="match status" value="1"/>
</dbReference>
<dbReference type="Pfam" id="PF02656">
    <property type="entry name" value="DUF202"/>
    <property type="match status" value="1"/>
</dbReference>
<keyword evidence="7" id="KW-1185">Reference proteome</keyword>
<gene>
    <name evidence="6" type="ORF">C3E79_10970</name>
</gene>